<organism evidence="2 3">
    <name type="scientific">Nocardioides baekrokdamisoli</name>
    <dbReference type="NCBI Taxonomy" id="1804624"/>
    <lineage>
        <taxon>Bacteria</taxon>
        <taxon>Bacillati</taxon>
        <taxon>Actinomycetota</taxon>
        <taxon>Actinomycetes</taxon>
        <taxon>Propionibacteriales</taxon>
        <taxon>Nocardioidaceae</taxon>
        <taxon>Nocardioides</taxon>
    </lineage>
</organism>
<dbReference type="GO" id="GO:0008081">
    <property type="term" value="F:phosphoric diester hydrolase activity"/>
    <property type="evidence" value="ECO:0007669"/>
    <property type="project" value="InterPro"/>
</dbReference>
<dbReference type="KEGG" id="nbe:Back2_02010"/>
<sequence>MQPAPTPEVLISAHRCGAGDDRHGENGLQALQHSVDLGVDFVEFDVQRMLTGEFVISHDIPHEGRELLAYEDLLHALGDRIGAHIDFKFDSPDYLYDDFNLPYEIDAVRTAIEILKDPGRVLVTTNHVHSVRAVRDWADAEGLDLKVGLSLGRLTRGMAWHERLSTRYNELFPSRMIEESRANVVVVHHSLATLNVQRWARSRGLPLLVWTVDDAPHLRWWLRDGMAWLLTSNHPALALDTRDRIRRRRTSAA</sequence>
<evidence type="ECO:0000259" key="1">
    <source>
        <dbReference type="Pfam" id="PF03009"/>
    </source>
</evidence>
<accession>A0A3G9IXL4</accession>
<evidence type="ECO:0000313" key="2">
    <source>
        <dbReference type="EMBL" id="BBH15914.1"/>
    </source>
</evidence>
<dbReference type="PANTHER" id="PTHR46211:SF14">
    <property type="entry name" value="GLYCEROPHOSPHODIESTER PHOSPHODIESTERASE"/>
    <property type="match status" value="1"/>
</dbReference>
<dbReference type="InterPro" id="IPR030395">
    <property type="entry name" value="GP_PDE_dom"/>
</dbReference>
<dbReference type="GO" id="GO:0006629">
    <property type="term" value="P:lipid metabolic process"/>
    <property type="evidence" value="ECO:0007669"/>
    <property type="project" value="InterPro"/>
</dbReference>
<dbReference type="InterPro" id="IPR017946">
    <property type="entry name" value="PLC-like_Pdiesterase_TIM-brl"/>
</dbReference>
<dbReference type="SUPFAM" id="SSF51695">
    <property type="entry name" value="PLC-like phosphodiesterases"/>
    <property type="match status" value="1"/>
</dbReference>
<dbReference type="PANTHER" id="PTHR46211">
    <property type="entry name" value="GLYCEROPHOSPHORYL DIESTER PHOSPHODIESTERASE"/>
    <property type="match status" value="1"/>
</dbReference>
<dbReference type="EMBL" id="AP019307">
    <property type="protein sequence ID" value="BBH15914.1"/>
    <property type="molecule type" value="Genomic_DNA"/>
</dbReference>
<dbReference type="AlphaFoldDB" id="A0A3G9IXL4"/>
<keyword evidence="3" id="KW-1185">Reference proteome</keyword>
<name>A0A3G9IXL4_9ACTN</name>
<reference evidence="2 3" key="1">
    <citation type="submission" date="2018-11" db="EMBL/GenBank/DDBJ databases">
        <title>Complete genome sequence of Nocardioides baekrokdamisoli strain KCTC 39748.</title>
        <authorList>
            <person name="Kang S.W."/>
            <person name="Lee K.C."/>
            <person name="Kim K.K."/>
            <person name="Kim J.S."/>
            <person name="Kim D.S."/>
            <person name="Ko S.H."/>
            <person name="Yang S.H."/>
            <person name="Shin Y.K."/>
            <person name="Lee J.S."/>
        </authorList>
    </citation>
    <scope>NUCLEOTIDE SEQUENCE [LARGE SCALE GENOMIC DNA]</scope>
    <source>
        <strain evidence="2 3">KCTC 39748</strain>
    </source>
</reference>
<dbReference type="Proteomes" id="UP000271573">
    <property type="component" value="Chromosome"/>
</dbReference>
<gene>
    <name evidence="2" type="ORF">Back2_02010</name>
</gene>
<dbReference type="Gene3D" id="3.20.20.190">
    <property type="entry name" value="Phosphatidylinositol (PI) phosphodiesterase"/>
    <property type="match status" value="2"/>
</dbReference>
<proteinExistence type="predicted"/>
<evidence type="ECO:0000313" key="3">
    <source>
        <dbReference type="Proteomes" id="UP000271573"/>
    </source>
</evidence>
<dbReference type="CDD" id="cd08556">
    <property type="entry name" value="GDPD"/>
    <property type="match status" value="1"/>
</dbReference>
<feature type="domain" description="GP-PDE" evidence="1">
    <location>
        <begin position="17"/>
        <end position="59"/>
    </location>
</feature>
<dbReference type="Pfam" id="PF03009">
    <property type="entry name" value="GDPD"/>
    <property type="match status" value="1"/>
</dbReference>
<dbReference type="RefSeq" id="WP_231998912.1">
    <property type="nucleotide sequence ID" value="NZ_AP019307.1"/>
</dbReference>
<protein>
    <recommendedName>
        <fullName evidence="1">GP-PDE domain-containing protein</fullName>
    </recommendedName>
</protein>